<accession>A0AC60Q498</accession>
<proteinExistence type="predicted"/>
<dbReference type="EMBL" id="JABSTQ010009514">
    <property type="protein sequence ID" value="KAG0428516.1"/>
    <property type="molecule type" value="Genomic_DNA"/>
</dbReference>
<sequence length="223" mass="25349">MAISSASWIDAMFEMEPVLWQVPSTPQFYAMQPVVALLAFAVVTMARPRSSEDQRLSKSDVPSDTLYDLYPLSKHVHASYHKASYRPGQDSYVIPQAPYHSVIDSSDGVVDDYGHTLKNGEHEKAVHSGHPRRHSTRPRYSKEPDVGNVSSRYHKRSATQRPSLDRSRPGKSQIHRSPRIPFTIGYVGDNGFDLDWLSSWHRQQHEEPKEMPRRPPFSSGTPE</sequence>
<protein>
    <submittedName>
        <fullName evidence="1">Uncharacterized protein</fullName>
    </submittedName>
</protein>
<evidence type="ECO:0000313" key="1">
    <source>
        <dbReference type="EMBL" id="KAG0428516.1"/>
    </source>
</evidence>
<dbReference type="Proteomes" id="UP000805193">
    <property type="component" value="Unassembled WGS sequence"/>
</dbReference>
<gene>
    <name evidence="1" type="ORF">HPB47_024496</name>
</gene>
<reference evidence="1 2" key="1">
    <citation type="journal article" date="2020" name="Cell">
        <title>Large-Scale Comparative Analyses of Tick Genomes Elucidate Their Genetic Diversity and Vector Capacities.</title>
        <authorList>
            <consortium name="Tick Genome and Microbiome Consortium (TIGMIC)"/>
            <person name="Jia N."/>
            <person name="Wang J."/>
            <person name="Shi W."/>
            <person name="Du L."/>
            <person name="Sun Y."/>
            <person name="Zhan W."/>
            <person name="Jiang J.F."/>
            <person name="Wang Q."/>
            <person name="Zhang B."/>
            <person name="Ji P."/>
            <person name="Bell-Sakyi L."/>
            <person name="Cui X.M."/>
            <person name="Yuan T.T."/>
            <person name="Jiang B.G."/>
            <person name="Yang W.F."/>
            <person name="Lam T.T."/>
            <person name="Chang Q.C."/>
            <person name="Ding S.J."/>
            <person name="Wang X.J."/>
            <person name="Zhu J.G."/>
            <person name="Ruan X.D."/>
            <person name="Zhao L."/>
            <person name="Wei J.T."/>
            <person name="Ye R.Z."/>
            <person name="Que T.C."/>
            <person name="Du C.H."/>
            <person name="Zhou Y.H."/>
            <person name="Cheng J.X."/>
            <person name="Dai P.F."/>
            <person name="Guo W.B."/>
            <person name="Han X.H."/>
            <person name="Huang E.J."/>
            <person name="Li L.F."/>
            <person name="Wei W."/>
            <person name="Gao Y.C."/>
            <person name="Liu J.Z."/>
            <person name="Shao H.Z."/>
            <person name="Wang X."/>
            <person name="Wang C.C."/>
            <person name="Yang T.C."/>
            <person name="Huo Q.B."/>
            <person name="Li W."/>
            <person name="Chen H.Y."/>
            <person name="Chen S.E."/>
            <person name="Zhou L.G."/>
            <person name="Ni X.B."/>
            <person name="Tian J.H."/>
            <person name="Sheng Y."/>
            <person name="Liu T."/>
            <person name="Pan Y.S."/>
            <person name="Xia L.Y."/>
            <person name="Li J."/>
            <person name="Zhao F."/>
            <person name="Cao W.C."/>
        </authorList>
    </citation>
    <scope>NUCLEOTIDE SEQUENCE [LARGE SCALE GENOMIC DNA]</scope>
    <source>
        <strain evidence="1">Iper-2018</strain>
    </source>
</reference>
<organism evidence="1 2">
    <name type="scientific">Ixodes persulcatus</name>
    <name type="common">Taiga tick</name>
    <dbReference type="NCBI Taxonomy" id="34615"/>
    <lineage>
        <taxon>Eukaryota</taxon>
        <taxon>Metazoa</taxon>
        <taxon>Ecdysozoa</taxon>
        <taxon>Arthropoda</taxon>
        <taxon>Chelicerata</taxon>
        <taxon>Arachnida</taxon>
        <taxon>Acari</taxon>
        <taxon>Parasitiformes</taxon>
        <taxon>Ixodida</taxon>
        <taxon>Ixodoidea</taxon>
        <taxon>Ixodidae</taxon>
        <taxon>Ixodinae</taxon>
        <taxon>Ixodes</taxon>
    </lineage>
</organism>
<name>A0AC60Q498_IXOPE</name>
<evidence type="ECO:0000313" key="2">
    <source>
        <dbReference type="Proteomes" id="UP000805193"/>
    </source>
</evidence>
<comment type="caution">
    <text evidence="1">The sequence shown here is derived from an EMBL/GenBank/DDBJ whole genome shotgun (WGS) entry which is preliminary data.</text>
</comment>
<keyword evidence="2" id="KW-1185">Reference proteome</keyword>